<accession>A0A816E5A5</accession>
<dbReference type="EMBL" id="CAJOBC010118960">
    <property type="protein sequence ID" value="CAF4565334.1"/>
    <property type="molecule type" value="Genomic_DNA"/>
</dbReference>
<keyword evidence="3" id="KW-1185">Reference proteome</keyword>
<organism evidence="1 3">
    <name type="scientific">Didymodactylos carnosus</name>
    <dbReference type="NCBI Taxonomy" id="1234261"/>
    <lineage>
        <taxon>Eukaryota</taxon>
        <taxon>Metazoa</taxon>
        <taxon>Spiralia</taxon>
        <taxon>Gnathifera</taxon>
        <taxon>Rotifera</taxon>
        <taxon>Eurotatoria</taxon>
        <taxon>Bdelloidea</taxon>
        <taxon>Philodinida</taxon>
        <taxon>Philodinidae</taxon>
        <taxon>Didymodactylos</taxon>
    </lineage>
</organism>
<reference evidence="1" key="1">
    <citation type="submission" date="2021-02" db="EMBL/GenBank/DDBJ databases">
        <authorList>
            <person name="Nowell W R."/>
        </authorList>
    </citation>
    <scope>NUCLEOTIDE SEQUENCE</scope>
</reference>
<evidence type="ECO:0000313" key="2">
    <source>
        <dbReference type="EMBL" id="CAF4565334.1"/>
    </source>
</evidence>
<feature type="non-terminal residue" evidence="1">
    <location>
        <position position="175"/>
    </location>
</feature>
<dbReference type="EMBL" id="CAJNOQ010049275">
    <property type="protein sequence ID" value="CAF1645997.1"/>
    <property type="molecule type" value="Genomic_DNA"/>
</dbReference>
<proteinExistence type="predicted"/>
<dbReference type="Proteomes" id="UP000681722">
    <property type="component" value="Unassembled WGS sequence"/>
</dbReference>
<dbReference type="AlphaFoldDB" id="A0A816E5A5"/>
<evidence type="ECO:0000313" key="1">
    <source>
        <dbReference type="EMBL" id="CAF1645997.1"/>
    </source>
</evidence>
<protein>
    <submittedName>
        <fullName evidence="1">Uncharacterized protein</fullName>
    </submittedName>
</protein>
<dbReference type="Proteomes" id="UP000663829">
    <property type="component" value="Unassembled WGS sequence"/>
</dbReference>
<comment type="caution">
    <text evidence="1">The sequence shown here is derived from an EMBL/GenBank/DDBJ whole genome shotgun (WGS) entry which is preliminary data.</text>
</comment>
<name>A0A816E5A5_9BILA</name>
<evidence type="ECO:0000313" key="3">
    <source>
        <dbReference type="Proteomes" id="UP000663829"/>
    </source>
</evidence>
<feature type="non-terminal residue" evidence="1">
    <location>
        <position position="1"/>
    </location>
</feature>
<gene>
    <name evidence="1" type="ORF">GPM918_LOCUS45230</name>
    <name evidence="2" type="ORF">SRO942_LOCUS47554</name>
</gene>
<sequence>ARRVLKREHIIHQQRLDVRVYYQHMGIEPFIDIATAKLPETLHYRSQDDIRYEFILKNRPLLEELREKLKPVSGKISLKNDGFDITCVGPTTNYILLKKRAQWTKDIQGLIDDFLSKLIVRTLPYTLTNSLTQDILARELSDMSMKDNNQLFQISKRTKNHELIFVTLKDNLDKA</sequence>